<protein>
    <submittedName>
        <fullName evidence="2">D-sedoheptulose 7-phosphate isomerase</fullName>
    </submittedName>
</protein>
<dbReference type="Pfam" id="PF13580">
    <property type="entry name" value="SIS_2"/>
    <property type="match status" value="1"/>
</dbReference>
<dbReference type="InterPro" id="IPR035461">
    <property type="entry name" value="GmhA/DiaA"/>
</dbReference>
<dbReference type="PROSITE" id="PS51464">
    <property type="entry name" value="SIS"/>
    <property type="match status" value="1"/>
</dbReference>
<dbReference type="InterPro" id="IPR001347">
    <property type="entry name" value="SIS_dom"/>
</dbReference>
<reference evidence="2" key="1">
    <citation type="submission" date="2020-07" db="EMBL/GenBank/DDBJ databases">
        <title>Huge and variable diversity of episymbiotic CPR bacteria and DPANN archaea in groundwater ecosystems.</title>
        <authorList>
            <person name="He C.Y."/>
            <person name="Keren R."/>
            <person name="Whittaker M."/>
            <person name="Farag I.F."/>
            <person name="Doudna J."/>
            <person name="Cate J.H.D."/>
            <person name="Banfield J.F."/>
        </authorList>
    </citation>
    <scope>NUCLEOTIDE SEQUENCE</scope>
    <source>
        <strain evidence="2">NC_groundwater_1664_Pr3_B-0.1um_52_9</strain>
    </source>
</reference>
<name>A0A9D6Z337_9BACT</name>
<keyword evidence="2" id="KW-0413">Isomerase</keyword>
<dbReference type="PANTHER" id="PTHR30390">
    <property type="entry name" value="SEDOHEPTULOSE 7-PHOSPHATE ISOMERASE / DNAA INITIATOR-ASSOCIATING FACTOR FOR REPLICATION INITIATION"/>
    <property type="match status" value="1"/>
</dbReference>
<evidence type="ECO:0000313" key="2">
    <source>
        <dbReference type="EMBL" id="MBI5249207.1"/>
    </source>
</evidence>
<evidence type="ECO:0000259" key="1">
    <source>
        <dbReference type="PROSITE" id="PS51464"/>
    </source>
</evidence>
<sequence length="201" mass="21779">MVKTRIAEIFNESSRIKQAFLKENLDLMEQVARALARVLAHGKKILLFGNGGSAADAQHIAAEFVNRYMLDRPPLPALALTTDSSIITAISNDFGYEEIFEKQLKALGNEGDAAVGISTSGKSVNVVRGIAAARENRLLTVGIGGPQDSPMKQHCDYYLSVQGPTPRVQEVHQLICHTLVEIIDQLLFGSGSDAASFVKRS</sequence>
<dbReference type="CDD" id="cd05006">
    <property type="entry name" value="SIS_GmhA"/>
    <property type="match status" value="1"/>
</dbReference>
<dbReference type="GO" id="GO:1901135">
    <property type="term" value="P:carbohydrate derivative metabolic process"/>
    <property type="evidence" value="ECO:0007669"/>
    <property type="project" value="InterPro"/>
</dbReference>
<dbReference type="InterPro" id="IPR050099">
    <property type="entry name" value="SIS_GmhA/DiaA_subfam"/>
</dbReference>
<accession>A0A9D6Z337</accession>
<dbReference type="PANTHER" id="PTHR30390:SF6">
    <property type="entry name" value="DNAA INITIATOR-ASSOCIATING PROTEIN DIAA"/>
    <property type="match status" value="1"/>
</dbReference>
<evidence type="ECO:0000313" key="3">
    <source>
        <dbReference type="Proteomes" id="UP000807825"/>
    </source>
</evidence>
<proteinExistence type="predicted"/>
<dbReference type="EMBL" id="JACRDE010000192">
    <property type="protein sequence ID" value="MBI5249207.1"/>
    <property type="molecule type" value="Genomic_DNA"/>
</dbReference>
<comment type="caution">
    <text evidence="2">The sequence shown here is derived from an EMBL/GenBank/DDBJ whole genome shotgun (WGS) entry which is preliminary data.</text>
</comment>
<organism evidence="2 3">
    <name type="scientific">Desulfomonile tiedjei</name>
    <dbReference type="NCBI Taxonomy" id="2358"/>
    <lineage>
        <taxon>Bacteria</taxon>
        <taxon>Pseudomonadati</taxon>
        <taxon>Thermodesulfobacteriota</taxon>
        <taxon>Desulfomonilia</taxon>
        <taxon>Desulfomonilales</taxon>
        <taxon>Desulfomonilaceae</taxon>
        <taxon>Desulfomonile</taxon>
    </lineage>
</organism>
<dbReference type="InterPro" id="IPR046348">
    <property type="entry name" value="SIS_dom_sf"/>
</dbReference>
<dbReference type="GO" id="GO:0016853">
    <property type="term" value="F:isomerase activity"/>
    <property type="evidence" value="ECO:0007669"/>
    <property type="project" value="UniProtKB-KW"/>
</dbReference>
<feature type="domain" description="SIS" evidence="1">
    <location>
        <begin position="35"/>
        <end position="193"/>
    </location>
</feature>
<dbReference type="GO" id="GO:0097367">
    <property type="term" value="F:carbohydrate derivative binding"/>
    <property type="evidence" value="ECO:0007669"/>
    <property type="project" value="InterPro"/>
</dbReference>
<dbReference type="Gene3D" id="3.40.50.10490">
    <property type="entry name" value="Glucose-6-phosphate isomerase like protein, domain 1"/>
    <property type="match status" value="1"/>
</dbReference>
<dbReference type="Proteomes" id="UP000807825">
    <property type="component" value="Unassembled WGS sequence"/>
</dbReference>
<dbReference type="SUPFAM" id="SSF53697">
    <property type="entry name" value="SIS domain"/>
    <property type="match status" value="1"/>
</dbReference>
<gene>
    <name evidence="2" type="ORF">HY912_06910</name>
</gene>
<dbReference type="AlphaFoldDB" id="A0A9D6Z337"/>